<dbReference type="GO" id="GO:0008270">
    <property type="term" value="F:zinc ion binding"/>
    <property type="evidence" value="ECO:0007669"/>
    <property type="project" value="UniProtKB-KW"/>
</dbReference>
<dbReference type="PROSITE" id="PS50016">
    <property type="entry name" value="ZF_PHD_2"/>
    <property type="match status" value="1"/>
</dbReference>
<dbReference type="SUPFAM" id="SSF57903">
    <property type="entry name" value="FYVE/PHD zinc finger"/>
    <property type="match status" value="1"/>
</dbReference>
<evidence type="ECO:0000256" key="4">
    <source>
        <dbReference type="PROSITE-ProRule" id="PRU00146"/>
    </source>
</evidence>
<dbReference type="InterPro" id="IPR019787">
    <property type="entry name" value="Znf_PHD-finger"/>
</dbReference>
<dbReference type="InterPro" id="IPR011011">
    <property type="entry name" value="Znf_FYVE_PHD"/>
</dbReference>
<reference evidence="8 9" key="1">
    <citation type="journal article" date="2024" name="Science">
        <title>Giant polyketide synthase enzymes in the biosynthesis of giant marine polyether toxins.</title>
        <authorList>
            <person name="Fallon T.R."/>
            <person name="Shende V.V."/>
            <person name="Wierzbicki I.H."/>
            <person name="Pendleton A.L."/>
            <person name="Watervoot N.F."/>
            <person name="Auber R.P."/>
            <person name="Gonzalez D.J."/>
            <person name="Wisecaver J.H."/>
            <person name="Moore B.S."/>
        </authorList>
    </citation>
    <scope>NUCLEOTIDE SEQUENCE [LARGE SCALE GENOMIC DNA]</scope>
    <source>
        <strain evidence="8 9">12B1</strain>
    </source>
</reference>
<dbReference type="Pfam" id="PF00628">
    <property type="entry name" value="PHD"/>
    <property type="match status" value="1"/>
</dbReference>
<feature type="compositionally biased region" description="Polar residues" evidence="5">
    <location>
        <begin position="288"/>
        <end position="300"/>
    </location>
</feature>
<dbReference type="Pfam" id="PF00226">
    <property type="entry name" value="DnaJ"/>
    <property type="match status" value="1"/>
</dbReference>
<evidence type="ECO:0000313" key="9">
    <source>
        <dbReference type="Proteomes" id="UP001515480"/>
    </source>
</evidence>
<proteinExistence type="predicted"/>
<keyword evidence="3" id="KW-0862">Zinc</keyword>
<evidence type="ECO:0000256" key="1">
    <source>
        <dbReference type="ARBA" id="ARBA00022723"/>
    </source>
</evidence>
<comment type="caution">
    <text evidence="8">The sequence shown here is derived from an EMBL/GenBank/DDBJ whole genome shotgun (WGS) entry which is preliminary data.</text>
</comment>
<sequence>MECNRDAAAQAMAVAQEASLAGDGEKALRFARKSLALFSTPECAALLLRIEATLHSSPPARAAAPPHAPPRPAAPSGASASAPARPPKYSELVQRIMGSRTLYDVLGVARGAVETEIRKAYRRLAVQLHPDKNDEPGAEEAFKRVGEAVQTLTDVGKRYAYDMQTDAPPLHAPRHTAFWRPPPRRWNAFDYASMAARPPPPRPPPPRQYSFPMPTGALPPGCPRTSAFDITCTACSSKLRVELPNHVGFVRMQYPVECPTCNVCSQVQVNPFNWPSAAGGHAAAGQSVRRSTSNEASMPTPSKKPTKAEEQAKKRAAAEAARQKKAEAAKARAEAAKAKAAEKRKVATKKRKRAVESESEEEEEDSYEEEDSVSEHSAEEIGEDGNSSECWYCKDGGDLICCDSCPRSFHFECLVPPMRHADMPEGDWFCPLCTIHKEELE</sequence>
<dbReference type="Gene3D" id="1.10.287.110">
    <property type="entry name" value="DnaJ domain"/>
    <property type="match status" value="1"/>
</dbReference>
<evidence type="ECO:0000256" key="2">
    <source>
        <dbReference type="ARBA" id="ARBA00022771"/>
    </source>
</evidence>
<keyword evidence="2 4" id="KW-0863">Zinc-finger</keyword>
<feature type="region of interest" description="Disordered" evidence="5">
    <location>
        <begin position="58"/>
        <end position="86"/>
    </location>
</feature>
<name>A0AB34JMS5_PRYPA</name>
<dbReference type="PROSITE" id="PS50076">
    <property type="entry name" value="DNAJ_2"/>
    <property type="match status" value="1"/>
</dbReference>
<dbReference type="PANTHER" id="PTHR43908">
    <property type="entry name" value="AT29763P-RELATED"/>
    <property type="match status" value="1"/>
</dbReference>
<feature type="domain" description="J" evidence="7">
    <location>
        <begin position="101"/>
        <end position="165"/>
    </location>
</feature>
<accession>A0AB34JMS5</accession>
<organism evidence="8 9">
    <name type="scientific">Prymnesium parvum</name>
    <name type="common">Toxic golden alga</name>
    <dbReference type="NCBI Taxonomy" id="97485"/>
    <lineage>
        <taxon>Eukaryota</taxon>
        <taxon>Haptista</taxon>
        <taxon>Haptophyta</taxon>
        <taxon>Prymnesiophyceae</taxon>
        <taxon>Prymnesiales</taxon>
        <taxon>Prymnesiaceae</taxon>
        <taxon>Prymnesium</taxon>
    </lineage>
</organism>
<feature type="domain" description="PHD-type" evidence="6">
    <location>
        <begin position="387"/>
        <end position="436"/>
    </location>
</feature>
<dbReference type="InterPro" id="IPR013083">
    <property type="entry name" value="Znf_RING/FYVE/PHD"/>
</dbReference>
<evidence type="ECO:0000256" key="3">
    <source>
        <dbReference type="ARBA" id="ARBA00022833"/>
    </source>
</evidence>
<dbReference type="InterPro" id="IPR001623">
    <property type="entry name" value="DnaJ_domain"/>
</dbReference>
<dbReference type="InterPro" id="IPR036869">
    <property type="entry name" value="J_dom_sf"/>
</dbReference>
<feature type="compositionally biased region" description="Acidic residues" evidence="5">
    <location>
        <begin position="357"/>
        <end position="372"/>
    </location>
</feature>
<dbReference type="InterPro" id="IPR019786">
    <property type="entry name" value="Zinc_finger_PHD-type_CS"/>
</dbReference>
<dbReference type="Gene3D" id="3.30.40.10">
    <property type="entry name" value="Zinc/RING finger domain, C3HC4 (zinc finger)"/>
    <property type="match status" value="1"/>
</dbReference>
<dbReference type="AlphaFoldDB" id="A0AB34JMS5"/>
<dbReference type="Proteomes" id="UP001515480">
    <property type="component" value="Unassembled WGS sequence"/>
</dbReference>
<feature type="compositionally biased region" description="Basic and acidic residues" evidence="5">
    <location>
        <begin position="306"/>
        <end position="345"/>
    </location>
</feature>
<dbReference type="SMART" id="SM00271">
    <property type="entry name" value="DnaJ"/>
    <property type="match status" value="1"/>
</dbReference>
<dbReference type="GO" id="GO:0005789">
    <property type="term" value="C:endoplasmic reticulum membrane"/>
    <property type="evidence" value="ECO:0007669"/>
    <property type="project" value="TreeGrafter"/>
</dbReference>
<dbReference type="CDD" id="cd06257">
    <property type="entry name" value="DnaJ"/>
    <property type="match status" value="1"/>
</dbReference>
<feature type="region of interest" description="Disordered" evidence="5">
    <location>
        <begin position="277"/>
        <end position="386"/>
    </location>
</feature>
<dbReference type="PRINTS" id="PR00625">
    <property type="entry name" value="JDOMAIN"/>
</dbReference>
<dbReference type="InterPro" id="IPR001965">
    <property type="entry name" value="Znf_PHD"/>
</dbReference>
<dbReference type="GO" id="GO:0030544">
    <property type="term" value="F:Hsp70 protein binding"/>
    <property type="evidence" value="ECO:0007669"/>
    <property type="project" value="TreeGrafter"/>
</dbReference>
<dbReference type="SMART" id="SM00249">
    <property type="entry name" value="PHD"/>
    <property type="match status" value="1"/>
</dbReference>
<evidence type="ECO:0000256" key="5">
    <source>
        <dbReference type="SAM" id="MobiDB-lite"/>
    </source>
</evidence>
<keyword evidence="9" id="KW-1185">Reference proteome</keyword>
<evidence type="ECO:0000259" key="7">
    <source>
        <dbReference type="PROSITE" id="PS50076"/>
    </source>
</evidence>
<evidence type="ECO:0000259" key="6">
    <source>
        <dbReference type="PROSITE" id="PS50016"/>
    </source>
</evidence>
<evidence type="ECO:0000313" key="8">
    <source>
        <dbReference type="EMBL" id="KAL1523161.1"/>
    </source>
</evidence>
<dbReference type="PROSITE" id="PS01359">
    <property type="entry name" value="ZF_PHD_1"/>
    <property type="match status" value="1"/>
</dbReference>
<feature type="compositionally biased region" description="Low complexity" evidence="5">
    <location>
        <begin position="74"/>
        <end position="83"/>
    </location>
</feature>
<dbReference type="InterPro" id="IPR051100">
    <property type="entry name" value="DnaJ_subfamily_B/C"/>
</dbReference>
<dbReference type="GO" id="GO:0071218">
    <property type="term" value="P:cellular response to misfolded protein"/>
    <property type="evidence" value="ECO:0007669"/>
    <property type="project" value="TreeGrafter"/>
</dbReference>
<dbReference type="PANTHER" id="PTHR43908:SF3">
    <property type="entry name" value="AT29763P-RELATED"/>
    <property type="match status" value="1"/>
</dbReference>
<gene>
    <name evidence="8" type="ORF">AB1Y20_018116</name>
</gene>
<dbReference type="SUPFAM" id="SSF46565">
    <property type="entry name" value="Chaperone J-domain"/>
    <property type="match status" value="1"/>
</dbReference>
<dbReference type="CDD" id="cd15539">
    <property type="entry name" value="PHD1_AIRE"/>
    <property type="match status" value="1"/>
</dbReference>
<dbReference type="EMBL" id="JBGBPQ010000006">
    <property type="protein sequence ID" value="KAL1523161.1"/>
    <property type="molecule type" value="Genomic_DNA"/>
</dbReference>
<evidence type="ECO:0008006" key="10">
    <source>
        <dbReference type="Google" id="ProtNLM"/>
    </source>
</evidence>
<keyword evidence="1" id="KW-0479">Metal-binding</keyword>
<protein>
    <recommendedName>
        <fullName evidence="10">J domain-containing protein</fullName>
    </recommendedName>
</protein>